<evidence type="ECO:0000256" key="4">
    <source>
        <dbReference type="ARBA" id="ARBA00022840"/>
    </source>
</evidence>
<dbReference type="Gene3D" id="3.40.50.300">
    <property type="entry name" value="P-loop containing nucleotide triphosphate hydrolases"/>
    <property type="match status" value="1"/>
</dbReference>
<dbReference type="InterPro" id="IPR039421">
    <property type="entry name" value="Type_1_exporter"/>
</dbReference>
<evidence type="ECO:0000256" key="6">
    <source>
        <dbReference type="ARBA" id="ARBA00023136"/>
    </source>
</evidence>
<feature type="domain" description="ABC transporter" evidence="8">
    <location>
        <begin position="247"/>
        <end position="482"/>
    </location>
</feature>
<dbReference type="InterPro" id="IPR036640">
    <property type="entry name" value="ABC1_TM_sf"/>
</dbReference>
<comment type="subcellular location">
    <subcellularLocation>
        <location evidence="1">Cell membrane</location>
        <topology evidence="1">Multi-pass membrane protein</topology>
    </subcellularLocation>
</comment>
<evidence type="ECO:0000256" key="2">
    <source>
        <dbReference type="ARBA" id="ARBA00022692"/>
    </source>
</evidence>
<gene>
    <name evidence="10" type="ORF">BECKUNK1418G_GA0071005_12463</name>
    <name evidence="11" type="ORF">BECKUNK1418H_GA0071006_12363</name>
</gene>
<dbReference type="InterPro" id="IPR027417">
    <property type="entry name" value="P-loop_NTPase"/>
</dbReference>
<dbReference type="InterPro" id="IPR010128">
    <property type="entry name" value="ATPase_T1SS_PrtD-like"/>
</dbReference>
<dbReference type="PROSITE" id="PS50929">
    <property type="entry name" value="ABC_TM1F"/>
    <property type="match status" value="1"/>
</dbReference>
<dbReference type="PROSITE" id="PS50893">
    <property type="entry name" value="ABC_TRANSPORTER_2"/>
    <property type="match status" value="1"/>
</dbReference>
<keyword evidence="4 10" id="KW-0067">ATP-binding</keyword>
<evidence type="ECO:0000256" key="5">
    <source>
        <dbReference type="ARBA" id="ARBA00022989"/>
    </source>
</evidence>
<dbReference type="Gene3D" id="1.20.1560.10">
    <property type="entry name" value="ABC transporter type 1, transmembrane domain"/>
    <property type="match status" value="1"/>
</dbReference>
<keyword evidence="5 7" id="KW-1133">Transmembrane helix</keyword>
<dbReference type="EMBL" id="CAADFZ010000246">
    <property type="protein sequence ID" value="VFK68552.1"/>
    <property type="molecule type" value="Genomic_DNA"/>
</dbReference>
<evidence type="ECO:0000259" key="9">
    <source>
        <dbReference type="PROSITE" id="PS50929"/>
    </source>
</evidence>
<evidence type="ECO:0000313" key="10">
    <source>
        <dbReference type="EMBL" id="VFK68552.1"/>
    </source>
</evidence>
<evidence type="ECO:0000256" key="7">
    <source>
        <dbReference type="SAM" id="Phobius"/>
    </source>
</evidence>
<dbReference type="GO" id="GO:0005886">
    <property type="term" value="C:plasma membrane"/>
    <property type="evidence" value="ECO:0007669"/>
    <property type="project" value="UniProtKB-SubCell"/>
</dbReference>
<feature type="transmembrane region" description="Helical" evidence="7">
    <location>
        <begin position="61"/>
        <end position="90"/>
    </location>
</feature>
<dbReference type="GO" id="GO:0140359">
    <property type="term" value="F:ABC-type transporter activity"/>
    <property type="evidence" value="ECO:0007669"/>
    <property type="project" value="InterPro"/>
</dbReference>
<dbReference type="InterPro" id="IPR011527">
    <property type="entry name" value="ABC1_TM_dom"/>
</dbReference>
<organism evidence="10">
    <name type="scientific">Candidatus Kentrum sp. UNK</name>
    <dbReference type="NCBI Taxonomy" id="2126344"/>
    <lineage>
        <taxon>Bacteria</taxon>
        <taxon>Pseudomonadati</taxon>
        <taxon>Pseudomonadota</taxon>
        <taxon>Gammaproteobacteria</taxon>
        <taxon>Candidatus Kentrum</taxon>
    </lineage>
</organism>
<dbReference type="GO" id="GO:0016887">
    <property type="term" value="F:ATP hydrolysis activity"/>
    <property type="evidence" value="ECO:0007669"/>
    <property type="project" value="InterPro"/>
</dbReference>
<keyword evidence="2 7" id="KW-0812">Transmembrane</keyword>
<dbReference type="SUPFAM" id="SSF90123">
    <property type="entry name" value="ABC transporter transmembrane region"/>
    <property type="match status" value="1"/>
</dbReference>
<evidence type="ECO:0000256" key="1">
    <source>
        <dbReference type="ARBA" id="ARBA00004651"/>
    </source>
</evidence>
<proteinExistence type="predicted"/>
<dbReference type="Pfam" id="PF00005">
    <property type="entry name" value="ABC_tran"/>
    <property type="match status" value="1"/>
</dbReference>
<feature type="domain" description="ABC transmembrane type-1" evidence="9">
    <location>
        <begin position="1"/>
        <end position="216"/>
    </location>
</feature>
<dbReference type="GO" id="GO:0030253">
    <property type="term" value="P:protein secretion by the type I secretion system"/>
    <property type="evidence" value="ECO:0007669"/>
    <property type="project" value="InterPro"/>
</dbReference>
<dbReference type="Pfam" id="PF00664">
    <property type="entry name" value="ABC_membrane"/>
    <property type="match status" value="1"/>
</dbReference>
<dbReference type="GO" id="GO:0005524">
    <property type="term" value="F:ATP binding"/>
    <property type="evidence" value="ECO:0007669"/>
    <property type="project" value="UniProtKB-KW"/>
</dbReference>
<dbReference type="PANTHER" id="PTHR24221">
    <property type="entry name" value="ATP-BINDING CASSETTE SUB-FAMILY B"/>
    <property type="match status" value="1"/>
</dbReference>
<accession>A0A451ARB3</accession>
<dbReference type="PANTHER" id="PTHR24221:SF248">
    <property type="entry name" value="ABC TRANSPORTER TRANSMEMBRANE REGION"/>
    <property type="match status" value="1"/>
</dbReference>
<evidence type="ECO:0000256" key="3">
    <source>
        <dbReference type="ARBA" id="ARBA00022741"/>
    </source>
</evidence>
<reference evidence="10" key="1">
    <citation type="submission" date="2019-02" db="EMBL/GenBank/DDBJ databases">
        <authorList>
            <person name="Gruber-Vodicka R. H."/>
            <person name="Seah K. B. B."/>
        </authorList>
    </citation>
    <scope>NUCLEOTIDE SEQUENCE</scope>
    <source>
        <strain evidence="11">BECK_BY19</strain>
        <strain evidence="10">BECK_BY8</strain>
    </source>
</reference>
<sequence length="485" mass="51954">MDISVEVDRNLGDKVFTALFREALLRQAGASAQPFRDMETIRSVISGHGIISLLDLPWTPLFITLIFIMHPILGWVAVVGALVTVCIAIVSERISRPLMNDTSHHQIAAARFVDGCLGNSDAIHAMGMLENIRHRWLASYDQSVNMGATTAERVSSFAGTTKALRIILQSTILGTGAWLVLQNEASAGVMIAASIIFGRALAPLEQSIAASRGLLSAIGALKRLEALLVRHGDSIVPMLLPPPTGRLRVENLGLILPGRDKPLLQGISFALNAGEVLGIVGPSASGKSSLARALLGLWQPARGTVRLDDAELSQWESGALGHYIGYLPQDVELLTGTIRENISRFEAADSKAVVDVAVKAKCHPMILALPDGYDSAVGIDGNRLSGGQSQRVALARCLFGEPVLVILDEPDANLDVEGVSALDKAIAELKARNATVILITHNARLLRHADKAMLLANGTMGYFGPPRELMEKLGMRSKTTTERFS</sequence>
<keyword evidence="6 7" id="KW-0472">Membrane</keyword>
<dbReference type="GO" id="GO:0030256">
    <property type="term" value="C:type I protein secretion system complex"/>
    <property type="evidence" value="ECO:0007669"/>
    <property type="project" value="InterPro"/>
</dbReference>
<dbReference type="SMART" id="SM00382">
    <property type="entry name" value="AAA"/>
    <property type="match status" value="1"/>
</dbReference>
<dbReference type="EMBL" id="CAADGD010000236">
    <property type="protein sequence ID" value="VFK73633.1"/>
    <property type="molecule type" value="Genomic_DNA"/>
</dbReference>
<keyword evidence="3" id="KW-0547">Nucleotide-binding</keyword>
<dbReference type="NCBIfam" id="TIGR01842">
    <property type="entry name" value="type_I_sec_PrtD"/>
    <property type="match status" value="1"/>
</dbReference>
<dbReference type="AlphaFoldDB" id="A0A451ARB3"/>
<dbReference type="InterPro" id="IPR017871">
    <property type="entry name" value="ABC_transporter-like_CS"/>
</dbReference>
<evidence type="ECO:0000259" key="8">
    <source>
        <dbReference type="PROSITE" id="PS50893"/>
    </source>
</evidence>
<dbReference type="SUPFAM" id="SSF52540">
    <property type="entry name" value="P-loop containing nucleoside triphosphate hydrolases"/>
    <property type="match status" value="1"/>
</dbReference>
<dbReference type="PROSITE" id="PS00211">
    <property type="entry name" value="ABC_TRANSPORTER_1"/>
    <property type="match status" value="1"/>
</dbReference>
<name>A0A451ARB3_9GAMM</name>
<dbReference type="InterPro" id="IPR003593">
    <property type="entry name" value="AAA+_ATPase"/>
</dbReference>
<dbReference type="GO" id="GO:0034040">
    <property type="term" value="F:ATPase-coupled lipid transmembrane transporter activity"/>
    <property type="evidence" value="ECO:0007669"/>
    <property type="project" value="TreeGrafter"/>
</dbReference>
<dbReference type="InterPro" id="IPR003439">
    <property type="entry name" value="ABC_transporter-like_ATP-bd"/>
</dbReference>
<protein>
    <submittedName>
        <fullName evidence="10">ATP-binding cassette, subfamily C, EexD</fullName>
    </submittedName>
</protein>
<evidence type="ECO:0000313" key="11">
    <source>
        <dbReference type="EMBL" id="VFK73633.1"/>
    </source>
</evidence>